<dbReference type="Gene3D" id="2.60.40.60">
    <property type="entry name" value="Cadherins"/>
    <property type="match status" value="2"/>
</dbReference>
<dbReference type="Gene3D" id="2.60.40.10">
    <property type="entry name" value="Immunoglobulins"/>
    <property type="match status" value="1"/>
</dbReference>
<organism evidence="6 7">
    <name type="scientific">Novipirellula caenicola</name>
    <dbReference type="NCBI Taxonomy" id="1536901"/>
    <lineage>
        <taxon>Bacteria</taxon>
        <taxon>Pseudomonadati</taxon>
        <taxon>Planctomycetota</taxon>
        <taxon>Planctomycetia</taxon>
        <taxon>Pirellulales</taxon>
        <taxon>Pirellulaceae</taxon>
        <taxon>Novipirellula</taxon>
    </lineage>
</organism>
<dbReference type="Gene3D" id="2.60.40.3440">
    <property type="match status" value="4"/>
</dbReference>
<comment type="caution">
    <text evidence="6">The sequence shown here is derived from an EMBL/GenBank/DDBJ whole genome shotgun (WGS) entry which is preliminary data.</text>
</comment>
<gene>
    <name evidence="6" type="ORF">Rcae01_06568</name>
</gene>
<dbReference type="InterPro" id="IPR040853">
    <property type="entry name" value="RapA2_cadherin-like"/>
</dbReference>
<evidence type="ECO:0000256" key="3">
    <source>
        <dbReference type="ARBA" id="ARBA00022989"/>
    </source>
</evidence>
<dbReference type="Proteomes" id="UP001416858">
    <property type="component" value="Unassembled WGS sequence"/>
</dbReference>
<evidence type="ECO:0000256" key="4">
    <source>
        <dbReference type="ARBA" id="ARBA00023180"/>
    </source>
</evidence>
<keyword evidence="4" id="KW-0325">Glycoprotein</keyword>
<dbReference type="EMBL" id="BAABRO010000034">
    <property type="protein sequence ID" value="GAA5511055.1"/>
    <property type="molecule type" value="Genomic_DNA"/>
</dbReference>
<protein>
    <recommendedName>
        <fullName evidence="5">Cadherin domain-containing protein</fullName>
    </recommendedName>
</protein>
<evidence type="ECO:0000313" key="6">
    <source>
        <dbReference type="EMBL" id="GAA5511055.1"/>
    </source>
</evidence>
<dbReference type="NCBIfam" id="NF012211">
    <property type="entry name" value="tand_rpt_95"/>
    <property type="match status" value="10"/>
</dbReference>
<keyword evidence="3" id="KW-0472">Membrane</keyword>
<accession>A0ABP9W3G7</accession>
<feature type="domain" description="Cadherin" evidence="5">
    <location>
        <begin position="1027"/>
        <end position="1127"/>
    </location>
</feature>
<dbReference type="InterPro" id="IPR002126">
    <property type="entry name" value="Cadherin-like_dom"/>
</dbReference>
<dbReference type="InterPro" id="IPR050174">
    <property type="entry name" value="Protocadherin/Cadherin-CA"/>
</dbReference>
<dbReference type="InterPro" id="IPR006644">
    <property type="entry name" value="Cadg"/>
</dbReference>
<evidence type="ECO:0000256" key="2">
    <source>
        <dbReference type="ARBA" id="ARBA00022692"/>
    </source>
</evidence>
<dbReference type="PANTHER" id="PTHR24028">
    <property type="entry name" value="CADHERIN-87A"/>
    <property type="match status" value="1"/>
</dbReference>
<dbReference type="PANTHER" id="PTHR24028:SF328">
    <property type="entry name" value="CADHERIN-3"/>
    <property type="match status" value="1"/>
</dbReference>
<dbReference type="InterPro" id="IPR015919">
    <property type="entry name" value="Cadherin-like_sf"/>
</dbReference>
<dbReference type="Pfam" id="PF00028">
    <property type="entry name" value="Cadherin"/>
    <property type="match status" value="2"/>
</dbReference>
<dbReference type="InterPro" id="IPR010221">
    <property type="entry name" value="VCBS_dom"/>
</dbReference>
<dbReference type="SMART" id="SM00736">
    <property type="entry name" value="CADG"/>
    <property type="match status" value="1"/>
</dbReference>
<keyword evidence="2" id="KW-0812">Transmembrane</keyword>
<dbReference type="Gene3D" id="2.60.40.2810">
    <property type="match status" value="3"/>
</dbReference>
<keyword evidence="3" id="KW-1133">Transmembrane helix</keyword>
<evidence type="ECO:0000259" key="5">
    <source>
        <dbReference type="PROSITE" id="PS50268"/>
    </source>
</evidence>
<dbReference type="CDD" id="cd11304">
    <property type="entry name" value="Cadherin_repeat"/>
    <property type="match status" value="2"/>
</dbReference>
<sequence>MATVEISVTAVNDTPVANDDAFTTNEDVQLSNSVAGNDSDVDGPSASYSVTTGPTNGTLVFNSDGTFTYTPNANYTGSDTFTYERSDGAAADSAVVNITVTSVNDAPVAKDYVAPLAPLHEDTTTTGLNFGMIPTELVTDVDDAPATFEADHFTITGVSIDGGPAISPAAAGISVDGSGDITIDTTVGAYQGLAAGEIVNVVVTFVVEDAAGLSDTGTVTFQVTGANDAPVAVGDAALSTPEDTTLTINPALLLANDSDIDGDTLSITGVSADNGATAAIVAGNIVVTPAANSTVPITLTYTLSDGTTTSSATVTINVTAVNDAPTVDQGIATQTATEGVSFSVAVPIDAFADVDGGPLTYTATGLPSWMSFDGTTFTGMPANGDVGGTITVTANDGNGGTVSTSFLLSVTPVNDAPVANAQSVTTAEDTAKVIVLGASDIDGDTLTYSIVSGPTNGTVTIAGNVATYTPNANYFGSDSFSFKVNDGTVDSADAVVSIEVTPVNDAPVAEEDAITTTEDTTFPASGTFNVLANDTDAEDGTPTTVSKVNGSATNFGMATTTIGGGSVTISATGVLTYVPKANFHGVDQVTYTTIDAGGLTSQAVVYITVTSVNDAPVVNPVDLGTINEGSTRIFTATQLLANSSDVDADTLAVSNVTVSAAEGTISGSGPWTFTPAASFTGPVTINFNVTDGVIPSPISTTASLVVNAINHNPAAVDDLFTSAVEDTPLTGNVLADNGSGADSDPDGNTITSTLVPGSGPQHGSVILAGNGDFTYTPNANFHGTDSFTYILSDGQGGTDTAVVSITVAAVNDAPVAVNDHISTTQDIPVDFNAFGNDTDVDGDMLTITEIESTTISEAGNAFILGGEVQYDPNGMITFVPTPGFVGVTSFTYTAADPSGAASTATVTISVVGAGAVNQLPVAVNDTFTTAEDTVLTGNLLDANPTTADSDPDGDTLTTALLSTPSKGSVTILANGDFTYTPFANQNGSDSFTYRLSDGRGGNATGTVNITIDPVNDAPVAIDAVFGVAENAMNGDSVDFYFSQATDIDGDDLLFSISDGDTNPANDVFAIDASTGEITVLNGSLLDYETQATYDLTVTVTDNASPTPASTTATVRINVSDINEVPVANDDTVNGINTAVHAFDVRVNDFDVDGDNLTVTMINGASVTFPASIPLPGVGTLDLVGPGNFNFTPNAGYTGSSTFTYTVSDGTLIDTATVTLNITSGNTAPVANTDSYTVNEDGVLIANDPDGTLTPGNPGDNGVLFNDIDADGDTLTPVLLTPPSNGTALLLADGRLTYTPNANFVGTDSLTYRLLDGRGGSAIGTVNFTVVETNDAPQVTASTFSIAENSVGGTVVGTVLVTDIDSPPQNLSYTLIGADAALFEIDSVGQIKVAAGVIAGDLNFEIKPKYEFEVMVTDDGSNPGPLSTTQSVKVTLTDVAEAGPTVTGVYVRSTAWHPELADILDDGNFNNNTDRGYVVPMDSDQLMPLPWINLNEVVLRFDADVSASISVNDFRVSGIAGVRTDETPGVIPQIESVSASGTIVRVRLNQALDASQFTITAVSTGITDAQGNTLDGEWTQASAGQLVSGNGVAGGDFSFRLNILPGDVNQDGIVNSTDSDSISGFSYSFGNTNYSIFRDVNGDAKQDTTDKTRILEREGSKLF</sequence>
<dbReference type="PROSITE" id="PS50268">
    <property type="entry name" value="CADHERIN_2"/>
    <property type="match status" value="2"/>
</dbReference>
<dbReference type="InterPro" id="IPR041690">
    <property type="entry name" value="Cadherin_5"/>
</dbReference>
<dbReference type="Pfam" id="PF17963">
    <property type="entry name" value="Big_9"/>
    <property type="match status" value="7"/>
</dbReference>
<dbReference type="Pfam" id="PF17803">
    <property type="entry name" value="Cadherin_4"/>
    <property type="match status" value="1"/>
</dbReference>
<dbReference type="SUPFAM" id="SSF49313">
    <property type="entry name" value="Cadherin-like"/>
    <property type="match status" value="3"/>
</dbReference>
<dbReference type="InterPro" id="IPR036439">
    <property type="entry name" value="Dockerin_dom_sf"/>
</dbReference>
<dbReference type="SUPFAM" id="SSF63446">
    <property type="entry name" value="Type I dockerin domain"/>
    <property type="match status" value="1"/>
</dbReference>
<reference evidence="6 7" key="1">
    <citation type="submission" date="2024-02" db="EMBL/GenBank/DDBJ databases">
        <title>Rhodopirellula caenicola NBRC 110016.</title>
        <authorList>
            <person name="Ichikawa N."/>
            <person name="Katano-Makiyama Y."/>
            <person name="Hidaka K."/>
        </authorList>
    </citation>
    <scope>NUCLEOTIDE SEQUENCE [LARGE SCALE GENOMIC DNA]</scope>
    <source>
        <strain evidence="6 7">NBRC 110016</strain>
    </source>
</reference>
<feature type="domain" description="Cadherin" evidence="5">
    <location>
        <begin position="1337"/>
        <end position="1445"/>
    </location>
</feature>
<keyword evidence="7" id="KW-1185">Reference proteome</keyword>
<dbReference type="InterPro" id="IPR013783">
    <property type="entry name" value="Ig-like_fold"/>
</dbReference>
<name>A0ABP9W3G7_9BACT</name>
<dbReference type="Pfam" id="PF05345">
    <property type="entry name" value="He_PIG"/>
    <property type="match status" value="1"/>
</dbReference>
<evidence type="ECO:0000313" key="7">
    <source>
        <dbReference type="Proteomes" id="UP001416858"/>
    </source>
</evidence>
<dbReference type="Pfam" id="PF17892">
    <property type="entry name" value="Cadherin_5"/>
    <property type="match status" value="2"/>
</dbReference>
<evidence type="ECO:0000256" key="1">
    <source>
        <dbReference type="ARBA" id="ARBA00004167"/>
    </source>
</evidence>
<dbReference type="NCBIfam" id="TIGR01965">
    <property type="entry name" value="VCBS_repeat"/>
    <property type="match status" value="1"/>
</dbReference>
<proteinExistence type="predicted"/>
<dbReference type="SMART" id="SM00112">
    <property type="entry name" value="CA"/>
    <property type="match status" value="3"/>
</dbReference>
<comment type="subcellular location">
    <subcellularLocation>
        <location evidence="1">Membrane</location>
        <topology evidence="1">Single-pass membrane protein</topology>
    </subcellularLocation>
</comment>